<dbReference type="VEuPathDB" id="TriTrypDB:C4B63_56g52"/>
<dbReference type="AlphaFoldDB" id="A0A2V2X7Q7"/>
<dbReference type="VEuPathDB" id="TriTrypDB:TcCLB.510611.10"/>
<dbReference type="VEuPathDB" id="TriTrypDB:TcG_06747"/>
<dbReference type="InterPro" id="IPR029071">
    <property type="entry name" value="Ubiquitin-like_domsf"/>
</dbReference>
<dbReference type="VEuPathDB" id="TriTrypDB:TCSYLVIO_001953"/>
<evidence type="ECO:0000313" key="2">
    <source>
        <dbReference type="EMBL" id="PWV15969.1"/>
    </source>
</evidence>
<feature type="region of interest" description="Disordered" evidence="1">
    <location>
        <begin position="170"/>
        <end position="200"/>
    </location>
</feature>
<dbReference type="Proteomes" id="UP000246078">
    <property type="component" value="Unassembled WGS sequence"/>
</dbReference>
<dbReference type="VEuPathDB" id="TriTrypDB:Tc_MARK_738"/>
<dbReference type="SUPFAM" id="SSF54236">
    <property type="entry name" value="Ubiquitin-like"/>
    <property type="match status" value="1"/>
</dbReference>
<feature type="compositionally biased region" description="Basic and acidic residues" evidence="1">
    <location>
        <begin position="583"/>
        <end position="592"/>
    </location>
</feature>
<dbReference type="VEuPathDB" id="TriTrypDB:BCY84_17290"/>
<feature type="region of interest" description="Disordered" evidence="1">
    <location>
        <begin position="31"/>
        <end position="74"/>
    </location>
</feature>
<comment type="caution">
    <text evidence="2">The sequence shown here is derived from an EMBL/GenBank/DDBJ whole genome shotgun (WGS) entry which is preliminary data.</text>
</comment>
<dbReference type="VEuPathDB" id="TriTrypDB:ECC02_006124"/>
<dbReference type="VEuPathDB" id="TriTrypDB:TcCLB.506793.50"/>
<dbReference type="VEuPathDB" id="TriTrypDB:TcCL_ESM09385"/>
<dbReference type="VEuPathDB" id="TriTrypDB:TcBrA4_0044020"/>
<name>A0A2V2X7Q7_TRYCR</name>
<gene>
    <name evidence="2" type="ORF">C3747_26g211</name>
</gene>
<protein>
    <recommendedName>
        <fullName evidence="4">Ubiquitin-like domain-containing protein</fullName>
    </recommendedName>
</protein>
<sequence>MEADPVTFDDASPSFVRRKRLSERVANVLQFGRPPSRGASSINRLAPNASTAPPRTPPRAIRKTPQGGTTTRRSASTAVVLLAPPIDKLIIGTHDVATQHGEAQTLKHQKRALPRNDTHIHSVHVPRGLKDFIAAPASLPVTSDQAIHNNCFPSPSSSFVSTALTAEVLGRSASQHSRGKQMSQPHQPQQEGSPGILSSQMTPLSLRNLSCGDSSCTGELAVLERTSRGGERGEINLTQYATKYVVPCVMEEKEEEEEEKEMPGPPFQQEEYEEKRHVSHQKAMETKCDDSRIHSIPSTSFLDGATPPTDMETDALQTRRSVFRPTSFLSPPYEKIDVTTLLVVAKGGLSVSSSENYHHNKKSHAGEMGMKLTPGPLLVRVFVPQTMLEETTVLDLKMEVERHVDIAAAQQTLRADGVVLLDELPLSFLDPSTILFMDVELPSEDRREEHSRWRNRHAVPQTDSPPALQQCEASSLPSPPVCDALLEQMEKFMRAPVKQPHVAAEKSAISSSATSPADALRPTILKVTVSPTTHSTKMKAPHVTPAIVNTNSSHQAVSLENLQSANCMETANDTDNADDDDDGMTHERKKQNTADVTAIFPPQGTADPSGSVLFGVGSAMHRDTADADSILSKRPSVNSHGLLEDAMTRAQQQVELLSWLCSRSVHSGKRSGGNSLSGNVRRE</sequence>
<proteinExistence type="predicted"/>
<dbReference type="VEuPathDB" id="TriTrypDB:TCDM_07044"/>
<evidence type="ECO:0000256" key="1">
    <source>
        <dbReference type="SAM" id="MobiDB-lite"/>
    </source>
</evidence>
<dbReference type="VEuPathDB" id="TriTrypDB:TCDM_07043"/>
<dbReference type="OrthoDB" id="248017at2759"/>
<reference evidence="2 3" key="1">
    <citation type="journal article" date="2018" name="Microb. Genom.">
        <title>Expanding an expanded genome: long-read sequencing of Trypanosoma cruzi.</title>
        <authorList>
            <person name="Berna L."/>
            <person name="Rodriguez M."/>
            <person name="Chiribao M.L."/>
            <person name="Parodi-Talice A."/>
            <person name="Pita S."/>
            <person name="Rijo G."/>
            <person name="Alvarez-Valin F."/>
            <person name="Robello C."/>
        </authorList>
    </citation>
    <scope>NUCLEOTIDE SEQUENCE [LARGE SCALE GENOMIC DNA]</scope>
    <source>
        <strain evidence="2 3">TCC</strain>
    </source>
</reference>
<feature type="region of interest" description="Disordered" evidence="1">
    <location>
        <begin position="447"/>
        <end position="475"/>
    </location>
</feature>
<evidence type="ECO:0008006" key="4">
    <source>
        <dbReference type="Google" id="ProtNLM"/>
    </source>
</evidence>
<organism evidence="2 3">
    <name type="scientific">Trypanosoma cruzi</name>
    <dbReference type="NCBI Taxonomy" id="5693"/>
    <lineage>
        <taxon>Eukaryota</taxon>
        <taxon>Discoba</taxon>
        <taxon>Euglenozoa</taxon>
        <taxon>Kinetoplastea</taxon>
        <taxon>Metakinetoplastina</taxon>
        <taxon>Trypanosomatida</taxon>
        <taxon>Trypanosomatidae</taxon>
        <taxon>Trypanosoma</taxon>
        <taxon>Schizotrypanum</taxon>
    </lineage>
</organism>
<dbReference type="EMBL" id="PRFC01000026">
    <property type="protein sequence ID" value="PWV15969.1"/>
    <property type="molecule type" value="Genomic_DNA"/>
</dbReference>
<feature type="region of interest" description="Disordered" evidence="1">
    <location>
        <begin position="573"/>
        <end position="593"/>
    </location>
</feature>
<dbReference type="VEuPathDB" id="TriTrypDB:C3747_26g211"/>
<evidence type="ECO:0000313" key="3">
    <source>
        <dbReference type="Proteomes" id="UP000246078"/>
    </source>
</evidence>
<feature type="compositionally biased region" description="Polar residues" evidence="1">
    <location>
        <begin position="172"/>
        <end position="200"/>
    </location>
</feature>
<dbReference type="OMA" id="DGMTHER"/>
<accession>A0A2V2X7Q7</accession>